<gene>
    <name evidence="2" type="ORF">CBOVIS_LOCUS2187</name>
</gene>
<protein>
    <submittedName>
        <fullName evidence="2">Uncharacterized protein</fullName>
    </submittedName>
</protein>
<keyword evidence="1" id="KW-0472">Membrane</keyword>
<keyword evidence="1" id="KW-1133">Transmembrane helix</keyword>
<accession>A0A8S1EFL8</accession>
<dbReference type="Proteomes" id="UP000494206">
    <property type="component" value="Unassembled WGS sequence"/>
</dbReference>
<comment type="caution">
    <text evidence="2">The sequence shown here is derived from an EMBL/GenBank/DDBJ whole genome shotgun (WGS) entry which is preliminary data.</text>
</comment>
<keyword evidence="1" id="KW-0812">Transmembrane</keyword>
<evidence type="ECO:0000313" key="2">
    <source>
        <dbReference type="EMBL" id="CAB3398971.1"/>
    </source>
</evidence>
<sequence length="127" mass="14697">MLVLIQPLAICSIFILFVMCILSFIAVFYICKNHYERVEIELMHVRMKPEEVARKSKITQKEAFMAVEMDVPLYSTQNLPQIMLANEELPPEYAELESARASPLPSYDDVMYCEQLNRSFQNLLSAT</sequence>
<evidence type="ECO:0000256" key="1">
    <source>
        <dbReference type="SAM" id="Phobius"/>
    </source>
</evidence>
<reference evidence="2 3" key="1">
    <citation type="submission" date="2020-04" db="EMBL/GenBank/DDBJ databases">
        <authorList>
            <person name="Laetsch R D."/>
            <person name="Stevens L."/>
            <person name="Kumar S."/>
            <person name="Blaxter L. M."/>
        </authorList>
    </citation>
    <scope>NUCLEOTIDE SEQUENCE [LARGE SCALE GENOMIC DNA]</scope>
</reference>
<evidence type="ECO:0000313" key="3">
    <source>
        <dbReference type="Proteomes" id="UP000494206"/>
    </source>
</evidence>
<dbReference type="OrthoDB" id="5847018at2759"/>
<keyword evidence="3" id="KW-1185">Reference proteome</keyword>
<organism evidence="2 3">
    <name type="scientific">Caenorhabditis bovis</name>
    <dbReference type="NCBI Taxonomy" id="2654633"/>
    <lineage>
        <taxon>Eukaryota</taxon>
        <taxon>Metazoa</taxon>
        <taxon>Ecdysozoa</taxon>
        <taxon>Nematoda</taxon>
        <taxon>Chromadorea</taxon>
        <taxon>Rhabditida</taxon>
        <taxon>Rhabditina</taxon>
        <taxon>Rhabditomorpha</taxon>
        <taxon>Rhabditoidea</taxon>
        <taxon>Rhabditidae</taxon>
        <taxon>Peloderinae</taxon>
        <taxon>Caenorhabditis</taxon>
    </lineage>
</organism>
<name>A0A8S1EFL8_9PELO</name>
<dbReference type="AlphaFoldDB" id="A0A8S1EFL8"/>
<dbReference type="EMBL" id="CADEPM010000001">
    <property type="protein sequence ID" value="CAB3398971.1"/>
    <property type="molecule type" value="Genomic_DNA"/>
</dbReference>
<feature type="transmembrane region" description="Helical" evidence="1">
    <location>
        <begin position="6"/>
        <end position="31"/>
    </location>
</feature>
<proteinExistence type="predicted"/>